<dbReference type="AlphaFoldDB" id="A0A848QEY4"/>
<evidence type="ECO:0000256" key="1">
    <source>
        <dbReference type="ARBA" id="ARBA00004196"/>
    </source>
</evidence>
<evidence type="ECO:0000259" key="6">
    <source>
        <dbReference type="PROSITE" id="PS51352"/>
    </source>
</evidence>
<evidence type="ECO:0000256" key="3">
    <source>
        <dbReference type="ARBA" id="ARBA00022748"/>
    </source>
</evidence>
<dbReference type="Gene3D" id="3.40.30.10">
    <property type="entry name" value="Glutaredoxin"/>
    <property type="match status" value="1"/>
</dbReference>
<dbReference type="InterPro" id="IPR013766">
    <property type="entry name" value="Thioredoxin_domain"/>
</dbReference>
<dbReference type="InterPro" id="IPR013740">
    <property type="entry name" value="Redoxin"/>
</dbReference>
<comment type="caution">
    <text evidence="7">The sequence shown here is derived from an EMBL/GenBank/DDBJ whole genome shotgun (WGS) entry which is preliminary data.</text>
</comment>
<dbReference type="InterPro" id="IPR036249">
    <property type="entry name" value="Thioredoxin-like_sf"/>
</dbReference>
<name>A0A848QEY4_9SPHN</name>
<dbReference type="SUPFAM" id="SSF52833">
    <property type="entry name" value="Thioredoxin-like"/>
    <property type="match status" value="1"/>
</dbReference>
<accession>A0A848QEY4</accession>
<keyword evidence="5" id="KW-0676">Redox-active center</keyword>
<dbReference type="PANTHER" id="PTHR42852">
    <property type="entry name" value="THIOL:DISULFIDE INTERCHANGE PROTEIN DSBE"/>
    <property type="match status" value="1"/>
</dbReference>
<protein>
    <submittedName>
        <fullName evidence="7">DsbE family thiol:disulfide interchange protein</fullName>
    </submittedName>
</protein>
<evidence type="ECO:0000256" key="5">
    <source>
        <dbReference type="ARBA" id="ARBA00023284"/>
    </source>
</evidence>
<evidence type="ECO:0000313" key="8">
    <source>
        <dbReference type="Proteomes" id="UP000561181"/>
    </source>
</evidence>
<dbReference type="Proteomes" id="UP000561181">
    <property type="component" value="Unassembled WGS sequence"/>
</dbReference>
<comment type="similarity">
    <text evidence="2">Belongs to the thioredoxin family. DsbE subfamily.</text>
</comment>
<comment type="subcellular location">
    <subcellularLocation>
        <location evidence="1">Cell envelope</location>
    </subcellularLocation>
</comment>
<dbReference type="GO" id="GO:0017004">
    <property type="term" value="P:cytochrome complex assembly"/>
    <property type="evidence" value="ECO:0007669"/>
    <property type="project" value="UniProtKB-KW"/>
</dbReference>
<dbReference type="Pfam" id="PF08534">
    <property type="entry name" value="Redoxin"/>
    <property type="match status" value="1"/>
</dbReference>
<dbReference type="InterPro" id="IPR004799">
    <property type="entry name" value="Periplasmic_diS_OxRdtase_DsbE"/>
</dbReference>
<dbReference type="EMBL" id="JABCRE010000002">
    <property type="protein sequence ID" value="NMW31082.1"/>
    <property type="molecule type" value="Genomic_DNA"/>
</dbReference>
<evidence type="ECO:0000256" key="4">
    <source>
        <dbReference type="ARBA" id="ARBA00023157"/>
    </source>
</evidence>
<evidence type="ECO:0000256" key="2">
    <source>
        <dbReference type="ARBA" id="ARBA00007758"/>
    </source>
</evidence>
<sequence length="176" mass="19104">MNKLWIWGPLGLFLMFSGLAAYQLTQPKDEFVQSTMIGKPIPDFDLRPAHQDRPGLAIADLKDGKPKLLNIWASWCVPCIAEAPHLEALNRAGAEIVGVAIRDRPADVARFLAQHGNPYTRIGADDLSEVQLSVGSSGVPETFVVDGNGIILHQHIGDVRAEHVPMLLQKLAEAGA</sequence>
<keyword evidence="4" id="KW-1015">Disulfide bond</keyword>
<dbReference type="RefSeq" id="WP_170010270.1">
    <property type="nucleotide sequence ID" value="NZ_JABCRE010000002.1"/>
</dbReference>
<evidence type="ECO:0000313" key="7">
    <source>
        <dbReference type="EMBL" id="NMW31082.1"/>
    </source>
</evidence>
<organism evidence="7 8">
    <name type="scientific">Pontixanthobacter rizhaonensis</name>
    <dbReference type="NCBI Taxonomy" id="2730337"/>
    <lineage>
        <taxon>Bacteria</taxon>
        <taxon>Pseudomonadati</taxon>
        <taxon>Pseudomonadota</taxon>
        <taxon>Alphaproteobacteria</taxon>
        <taxon>Sphingomonadales</taxon>
        <taxon>Erythrobacteraceae</taxon>
        <taxon>Pontixanthobacter</taxon>
    </lineage>
</organism>
<keyword evidence="8" id="KW-1185">Reference proteome</keyword>
<dbReference type="InterPro" id="IPR050553">
    <property type="entry name" value="Thioredoxin_ResA/DsbE_sf"/>
</dbReference>
<proteinExistence type="inferred from homology"/>
<dbReference type="GO" id="GO:0015036">
    <property type="term" value="F:disulfide oxidoreductase activity"/>
    <property type="evidence" value="ECO:0007669"/>
    <property type="project" value="InterPro"/>
</dbReference>
<feature type="domain" description="Thioredoxin" evidence="6">
    <location>
        <begin position="35"/>
        <end position="176"/>
    </location>
</feature>
<dbReference type="PANTHER" id="PTHR42852:SF6">
    <property type="entry name" value="THIOL:DISULFIDE INTERCHANGE PROTEIN DSBE"/>
    <property type="match status" value="1"/>
</dbReference>
<gene>
    <name evidence="7" type="ORF">HKD42_03305</name>
</gene>
<reference evidence="7 8" key="1">
    <citation type="submission" date="2020-04" db="EMBL/GenBank/DDBJ databases">
        <authorList>
            <person name="Liu A."/>
        </authorList>
    </citation>
    <scope>NUCLEOTIDE SEQUENCE [LARGE SCALE GENOMIC DNA]</scope>
    <source>
        <strain evidence="7 8">RZ02</strain>
    </source>
</reference>
<keyword evidence="3" id="KW-0201">Cytochrome c-type biogenesis</keyword>
<dbReference type="GO" id="GO:0030288">
    <property type="term" value="C:outer membrane-bounded periplasmic space"/>
    <property type="evidence" value="ECO:0007669"/>
    <property type="project" value="InterPro"/>
</dbReference>
<dbReference type="PROSITE" id="PS51352">
    <property type="entry name" value="THIOREDOXIN_2"/>
    <property type="match status" value="1"/>
</dbReference>
<dbReference type="NCBIfam" id="TIGR00385">
    <property type="entry name" value="dsbE"/>
    <property type="match status" value="1"/>
</dbReference>